<keyword evidence="1 2" id="KW-0238">DNA-binding</keyword>
<proteinExistence type="predicted"/>
<organism evidence="4 5">
    <name type="scientific">Secundilactobacillus kimchicus JCM 15530</name>
    <dbReference type="NCBI Taxonomy" id="1302272"/>
    <lineage>
        <taxon>Bacteria</taxon>
        <taxon>Bacillati</taxon>
        <taxon>Bacillota</taxon>
        <taxon>Bacilli</taxon>
        <taxon>Lactobacillales</taxon>
        <taxon>Lactobacillaceae</taxon>
        <taxon>Secundilactobacillus</taxon>
    </lineage>
</organism>
<evidence type="ECO:0000313" key="5">
    <source>
        <dbReference type="Proteomes" id="UP000050911"/>
    </source>
</evidence>
<dbReference type="OrthoDB" id="9810250at2"/>
<gene>
    <name evidence="4" type="ORF">FC96_GL001438</name>
</gene>
<feature type="DNA-binding region" description="H-T-H motif" evidence="2">
    <location>
        <begin position="32"/>
        <end position="51"/>
    </location>
</feature>
<dbReference type="GO" id="GO:0003677">
    <property type="term" value="F:DNA binding"/>
    <property type="evidence" value="ECO:0007669"/>
    <property type="project" value="UniProtKB-UniRule"/>
</dbReference>
<dbReference type="RefSeq" id="WP_056942210.1">
    <property type="nucleotide sequence ID" value="NZ_AZCX01000003.1"/>
</dbReference>
<dbReference type="AlphaFoldDB" id="A0A0R1HXV2"/>
<dbReference type="STRING" id="1302272.FC96_GL001438"/>
<dbReference type="InterPro" id="IPR009057">
    <property type="entry name" value="Homeodomain-like_sf"/>
</dbReference>
<dbReference type="PATRIC" id="fig|1302272.5.peg.1450"/>
<evidence type="ECO:0000256" key="2">
    <source>
        <dbReference type="PROSITE-ProRule" id="PRU00335"/>
    </source>
</evidence>
<sequence length="180" mass="21277">MTQRSNKDKSTDKLYQALIQIKADQIDYRTVTVQQVTSYANLSRQTFYRHYRSKDEIITSRIHEFKLSALHRFSQLSTLDAETMISYLITYWNDNRSFFALIEWAGLRYVLIDNIAFMNQEIMKQNNVVHLDENYISNTYAGATYMFLKTFLEGSEKNVNLPGVIQLFLTLINHYELLFK</sequence>
<protein>
    <recommendedName>
        <fullName evidence="3">HTH tetR-type domain-containing protein</fullName>
    </recommendedName>
</protein>
<dbReference type="Proteomes" id="UP000050911">
    <property type="component" value="Unassembled WGS sequence"/>
</dbReference>
<dbReference type="InterPro" id="IPR001647">
    <property type="entry name" value="HTH_TetR"/>
</dbReference>
<feature type="domain" description="HTH tetR-type" evidence="3">
    <location>
        <begin position="8"/>
        <end position="69"/>
    </location>
</feature>
<keyword evidence="5" id="KW-1185">Reference proteome</keyword>
<name>A0A0R1HXV2_9LACO</name>
<reference evidence="4 5" key="1">
    <citation type="journal article" date="2015" name="Genome Announc.">
        <title>Expanding the biotechnology potential of lactobacilli through comparative genomics of 213 strains and associated genera.</title>
        <authorList>
            <person name="Sun Z."/>
            <person name="Harris H.M."/>
            <person name="McCann A."/>
            <person name="Guo C."/>
            <person name="Argimon S."/>
            <person name="Zhang W."/>
            <person name="Yang X."/>
            <person name="Jeffery I.B."/>
            <person name="Cooney J.C."/>
            <person name="Kagawa T.F."/>
            <person name="Liu W."/>
            <person name="Song Y."/>
            <person name="Salvetti E."/>
            <person name="Wrobel A."/>
            <person name="Rasinkangas P."/>
            <person name="Parkhill J."/>
            <person name="Rea M.C."/>
            <person name="O'Sullivan O."/>
            <person name="Ritari J."/>
            <person name="Douillard F.P."/>
            <person name="Paul Ross R."/>
            <person name="Yang R."/>
            <person name="Briner A.E."/>
            <person name="Felis G.E."/>
            <person name="de Vos W.M."/>
            <person name="Barrangou R."/>
            <person name="Klaenhammer T.R."/>
            <person name="Caufield P.W."/>
            <person name="Cui Y."/>
            <person name="Zhang H."/>
            <person name="O'Toole P.W."/>
        </authorList>
    </citation>
    <scope>NUCLEOTIDE SEQUENCE [LARGE SCALE GENOMIC DNA]</scope>
    <source>
        <strain evidence="4 5">JCM 15530</strain>
    </source>
</reference>
<accession>A0A0R1HXV2</accession>
<evidence type="ECO:0000313" key="4">
    <source>
        <dbReference type="EMBL" id="KRK48338.1"/>
    </source>
</evidence>
<dbReference type="InterPro" id="IPR050624">
    <property type="entry name" value="HTH-type_Tx_Regulator"/>
</dbReference>
<dbReference type="PANTHER" id="PTHR43479:SF11">
    <property type="entry name" value="ACREF_ENVCD OPERON REPRESSOR-RELATED"/>
    <property type="match status" value="1"/>
</dbReference>
<dbReference type="PANTHER" id="PTHR43479">
    <property type="entry name" value="ACREF/ENVCD OPERON REPRESSOR-RELATED"/>
    <property type="match status" value="1"/>
</dbReference>
<evidence type="ECO:0000256" key="1">
    <source>
        <dbReference type="ARBA" id="ARBA00023125"/>
    </source>
</evidence>
<dbReference type="SUPFAM" id="SSF46689">
    <property type="entry name" value="Homeodomain-like"/>
    <property type="match status" value="1"/>
</dbReference>
<dbReference type="EMBL" id="AZCX01000003">
    <property type="protein sequence ID" value="KRK48338.1"/>
    <property type="molecule type" value="Genomic_DNA"/>
</dbReference>
<comment type="caution">
    <text evidence="4">The sequence shown here is derived from an EMBL/GenBank/DDBJ whole genome shotgun (WGS) entry which is preliminary data.</text>
</comment>
<evidence type="ECO:0000259" key="3">
    <source>
        <dbReference type="PROSITE" id="PS50977"/>
    </source>
</evidence>
<dbReference type="Pfam" id="PF00440">
    <property type="entry name" value="TetR_N"/>
    <property type="match status" value="1"/>
</dbReference>
<dbReference type="PROSITE" id="PS50977">
    <property type="entry name" value="HTH_TETR_2"/>
    <property type="match status" value="1"/>
</dbReference>
<dbReference type="Gene3D" id="1.10.357.10">
    <property type="entry name" value="Tetracycline Repressor, domain 2"/>
    <property type="match status" value="1"/>
</dbReference>